<dbReference type="InterPro" id="IPR014001">
    <property type="entry name" value="Helicase_ATP-bd"/>
</dbReference>
<dbReference type="PROSITE" id="PS51195">
    <property type="entry name" value="Q_MOTIF"/>
    <property type="match status" value="1"/>
</dbReference>
<dbReference type="EMBL" id="QUSZ01011298">
    <property type="protein sequence ID" value="RHX97432.1"/>
    <property type="molecule type" value="Genomic_DNA"/>
</dbReference>
<dbReference type="InterPro" id="IPR011545">
    <property type="entry name" value="DEAD/DEAH_box_helicase_dom"/>
</dbReference>
<dbReference type="SMART" id="SM00487">
    <property type="entry name" value="DEXDc"/>
    <property type="match status" value="1"/>
</dbReference>
<evidence type="ECO:0000256" key="4">
    <source>
        <dbReference type="ARBA" id="ARBA00022840"/>
    </source>
</evidence>
<evidence type="ECO:0000256" key="1">
    <source>
        <dbReference type="ARBA" id="ARBA00022741"/>
    </source>
</evidence>
<evidence type="ECO:0000256" key="3">
    <source>
        <dbReference type="ARBA" id="ARBA00022806"/>
    </source>
</evidence>
<evidence type="ECO:0000259" key="9">
    <source>
        <dbReference type="PROSITE" id="PS51194"/>
    </source>
</evidence>
<keyword evidence="4 6" id="KW-0067">ATP-binding</keyword>
<feature type="domain" description="DEAD-box RNA helicase Q" evidence="10">
    <location>
        <begin position="303"/>
        <end position="331"/>
    </location>
</feature>
<dbReference type="InterPro" id="IPR050079">
    <property type="entry name" value="DEAD_box_RNA_helicase"/>
</dbReference>
<keyword evidence="1 6" id="KW-0547">Nucleotide-binding</keyword>
<feature type="region of interest" description="Disordered" evidence="7">
    <location>
        <begin position="546"/>
        <end position="572"/>
    </location>
</feature>
<dbReference type="GO" id="GO:0003676">
    <property type="term" value="F:nucleic acid binding"/>
    <property type="evidence" value="ECO:0007669"/>
    <property type="project" value="InterPro"/>
</dbReference>
<feature type="compositionally biased region" description="Basic residues" evidence="7">
    <location>
        <begin position="554"/>
        <end position="563"/>
    </location>
</feature>
<dbReference type="PANTHER" id="PTHR47959">
    <property type="entry name" value="ATP-DEPENDENT RNA HELICASE RHLE-RELATED"/>
    <property type="match status" value="1"/>
</dbReference>
<dbReference type="Gene3D" id="3.40.50.300">
    <property type="entry name" value="P-loop containing nucleotide triphosphate hydrolases"/>
    <property type="match status" value="2"/>
</dbReference>
<keyword evidence="3 6" id="KW-0347">Helicase</keyword>
<dbReference type="PROSITE" id="PS51192">
    <property type="entry name" value="HELICASE_ATP_BIND_1"/>
    <property type="match status" value="1"/>
</dbReference>
<feature type="domain" description="Helicase ATP-binding" evidence="8">
    <location>
        <begin position="334"/>
        <end position="506"/>
    </location>
</feature>
<dbReference type="InterPro" id="IPR027417">
    <property type="entry name" value="P-loop_NTPase"/>
</dbReference>
<dbReference type="PANTHER" id="PTHR47959:SF24">
    <property type="entry name" value="ATP-DEPENDENT RNA HELICASE"/>
    <property type="match status" value="1"/>
</dbReference>
<dbReference type="InterPro" id="IPR014014">
    <property type="entry name" value="RNA_helicase_DEAD_Q_motif"/>
</dbReference>
<dbReference type="PROSITE" id="PS51194">
    <property type="entry name" value="HELICASE_CTER"/>
    <property type="match status" value="1"/>
</dbReference>
<dbReference type="InterPro" id="IPR001650">
    <property type="entry name" value="Helicase_C-like"/>
</dbReference>
<keyword evidence="2 6" id="KW-0378">Hydrolase</keyword>
<evidence type="ECO:0000313" key="11">
    <source>
        <dbReference type="EMBL" id="RHX97432.1"/>
    </source>
</evidence>
<dbReference type="Proteomes" id="UP000265427">
    <property type="component" value="Unassembled WGS sequence"/>
</dbReference>
<evidence type="ECO:0008006" key="13">
    <source>
        <dbReference type="Google" id="ProtNLM"/>
    </source>
</evidence>
<sequence length="747" mass="81566">MASLRQSALIVASVNSIGNGTELHRSVCALDALLQQIERIRPVTGKRDIGQHIRHECSCRRDLPIAMRLLQQAEYHIVYITAPTTAPRGDELKNFVRGGNVVVQFILLRSEVEDIQSTADSVMALVDATADMPSVSIVQSEDTLIDVRNTMKPWLRKLQAHMTAVVRWPPSSPDDMSATSLQLVLRSSFSLHETQESQWHLLHAGLAHLTALHVVPLDSVDGSVVIGLPLTSDAASDPYTCSFKMSVLFAPKRKRQAVLDTAPLVPTSKDAATKEEDVSVSTNIVAAAPTPTTEPTSTTSILTTFADLGLDPWIAAKCKLLGLLKPTPVQANCIPPILAGRDVMGCAQTGSGKTAAFALPILHDLAKEIYGPFALVLTPTRELAYQIAEQFQALGSGLSLRTCVVVGGVDMMTQALTLQQRPHVLVATPGRLRDHMLRANPPNLKLIKYLVLDEADRLLTATFAKDLAYLLGTSVGTSHQTLLFSATMTADLTSLEKMAMTNPFRFDATPPATTVTTLKQSYLFVPAQIKPTYLLFLLQTLVHIDDDPDESSPSKKKPNKHRRQEVVGPNNSSNSQSMIVFVATCRMCQLLCEIAIEFNLPVVALHAVMGQSRRLAALGKFKAGTARILISTDVASRGLDIPDVSTVVNYDLPRDADDYIHRVGRTARAGRHGSAISLVTQHDIQLLHNIEAKVGKPLANYEDHAPEPQVLKLLNDVTTATRVAKMRLTEHGFDDRVAARKKKWMKK</sequence>
<dbReference type="VEuPathDB" id="FungiDB:H257_10343"/>
<organism evidence="11 12">
    <name type="scientific">Aphanomyces astaci</name>
    <name type="common">Crayfish plague agent</name>
    <dbReference type="NCBI Taxonomy" id="112090"/>
    <lineage>
        <taxon>Eukaryota</taxon>
        <taxon>Sar</taxon>
        <taxon>Stramenopiles</taxon>
        <taxon>Oomycota</taxon>
        <taxon>Saprolegniomycetes</taxon>
        <taxon>Saprolegniales</taxon>
        <taxon>Verrucalvaceae</taxon>
        <taxon>Aphanomyces</taxon>
    </lineage>
</organism>
<dbReference type="AlphaFoldDB" id="A0A396ZNT8"/>
<dbReference type="GO" id="GO:0005829">
    <property type="term" value="C:cytosol"/>
    <property type="evidence" value="ECO:0007669"/>
    <property type="project" value="TreeGrafter"/>
</dbReference>
<dbReference type="CDD" id="cd17955">
    <property type="entry name" value="DEADc_DDX49"/>
    <property type="match status" value="1"/>
</dbReference>
<dbReference type="GO" id="GO:0005524">
    <property type="term" value="F:ATP binding"/>
    <property type="evidence" value="ECO:0007669"/>
    <property type="project" value="UniProtKB-KW"/>
</dbReference>
<protein>
    <recommendedName>
        <fullName evidence="13">RNA helicase</fullName>
    </recommendedName>
</protein>
<comment type="caution">
    <text evidence="11">The sequence shown here is derived from an EMBL/GenBank/DDBJ whole genome shotgun (WGS) entry which is preliminary data.</text>
</comment>
<feature type="short sequence motif" description="Q motif" evidence="5">
    <location>
        <begin position="303"/>
        <end position="331"/>
    </location>
</feature>
<dbReference type="PROSITE" id="PS00039">
    <property type="entry name" value="DEAD_ATP_HELICASE"/>
    <property type="match status" value="1"/>
</dbReference>
<dbReference type="CDD" id="cd18787">
    <property type="entry name" value="SF2_C_DEAD"/>
    <property type="match status" value="1"/>
</dbReference>
<evidence type="ECO:0000256" key="6">
    <source>
        <dbReference type="RuleBase" id="RU000492"/>
    </source>
</evidence>
<dbReference type="SMART" id="SM00490">
    <property type="entry name" value="HELICc"/>
    <property type="match status" value="1"/>
</dbReference>
<evidence type="ECO:0000256" key="5">
    <source>
        <dbReference type="PROSITE-ProRule" id="PRU00552"/>
    </source>
</evidence>
<evidence type="ECO:0000313" key="12">
    <source>
        <dbReference type="Proteomes" id="UP000265427"/>
    </source>
</evidence>
<feature type="domain" description="Helicase C-terminal" evidence="9">
    <location>
        <begin position="561"/>
        <end position="714"/>
    </location>
</feature>
<proteinExistence type="inferred from homology"/>
<gene>
    <name evidence="11" type="ORF">DYB36_004324</name>
</gene>
<dbReference type="GO" id="GO:0003724">
    <property type="term" value="F:RNA helicase activity"/>
    <property type="evidence" value="ECO:0007669"/>
    <property type="project" value="InterPro"/>
</dbReference>
<dbReference type="InterPro" id="IPR000629">
    <property type="entry name" value="RNA-helicase_DEAD-box_CS"/>
</dbReference>
<evidence type="ECO:0000259" key="10">
    <source>
        <dbReference type="PROSITE" id="PS51195"/>
    </source>
</evidence>
<dbReference type="Pfam" id="PF00270">
    <property type="entry name" value="DEAD"/>
    <property type="match status" value="1"/>
</dbReference>
<dbReference type="VEuPathDB" id="FungiDB:H257_10342"/>
<dbReference type="Pfam" id="PF00271">
    <property type="entry name" value="Helicase_C"/>
    <property type="match status" value="1"/>
</dbReference>
<accession>A0A396ZNT8</accession>
<evidence type="ECO:0000259" key="8">
    <source>
        <dbReference type="PROSITE" id="PS51192"/>
    </source>
</evidence>
<name>A0A396ZNT8_APHAT</name>
<evidence type="ECO:0000256" key="7">
    <source>
        <dbReference type="SAM" id="MobiDB-lite"/>
    </source>
</evidence>
<dbReference type="GO" id="GO:0016787">
    <property type="term" value="F:hydrolase activity"/>
    <property type="evidence" value="ECO:0007669"/>
    <property type="project" value="UniProtKB-KW"/>
</dbReference>
<dbReference type="SUPFAM" id="SSF52540">
    <property type="entry name" value="P-loop containing nucleoside triphosphate hydrolases"/>
    <property type="match status" value="1"/>
</dbReference>
<comment type="similarity">
    <text evidence="6">Belongs to the DEAD box helicase family.</text>
</comment>
<evidence type="ECO:0000256" key="2">
    <source>
        <dbReference type="ARBA" id="ARBA00022801"/>
    </source>
</evidence>
<reference evidence="11 12" key="1">
    <citation type="submission" date="2018-08" db="EMBL/GenBank/DDBJ databases">
        <title>Aphanomyces genome sequencing and annotation.</title>
        <authorList>
            <person name="Minardi D."/>
            <person name="Oidtmann B."/>
            <person name="Van Der Giezen M."/>
            <person name="Studholme D.J."/>
        </authorList>
    </citation>
    <scope>NUCLEOTIDE SEQUENCE [LARGE SCALE GENOMIC DNA]</scope>
    <source>
        <strain evidence="11 12">Kv</strain>
    </source>
</reference>